<name>A0A158QRH2_HAEPC</name>
<keyword evidence="12" id="KW-1185">Reference proteome</keyword>
<evidence type="ECO:0000313" key="11">
    <source>
        <dbReference type="EMBL" id="VDO64878.1"/>
    </source>
</evidence>
<evidence type="ECO:0000256" key="5">
    <source>
        <dbReference type="ARBA" id="ARBA00022737"/>
    </source>
</evidence>
<accession>A0A158QRH2</accession>
<evidence type="ECO:0000313" key="12">
    <source>
        <dbReference type="Proteomes" id="UP000268014"/>
    </source>
</evidence>
<dbReference type="InterPro" id="IPR015943">
    <property type="entry name" value="WD40/YVTN_repeat-like_dom_sf"/>
</dbReference>
<dbReference type="InterPro" id="IPR013258">
    <property type="entry name" value="Striatin_N"/>
</dbReference>
<evidence type="ECO:0000313" key="13">
    <source>
        <dbReference type="WBParaSite" id="HPLM_0001739901-mRNA-1"/>
    </source>
</evidence>
<evidence type="ECO:0000256" key="8">
    <source>
        <dbReference type="PROSITE-ProRule" id="PRU00221"/>
    </source>
</evidence>
<dbReference type="Pfam" id="PF00400">
    <property type="entry name" value="WD40"/>
    <property type="match status" value="1"/>
</dbReference>
<evidence type="ECO:0000256" key="7">
    <source>
        <dbReference type="ARBA" id="ARBA00023054"/>
    </source>
</evidence>
<dbReference type="Proteomes" id="UP000268014">
    <property type="component" value="Unassembled WGS sequence"/>
</dbReference>
<feature type="repeat" description="WD" evidence="8">
    <location>
        <begin position="372"/>
        <end position="405"/>
    </location>
</feature>
<dbReference type="AlphaFoldDB" id="A0A158QRH2"/>
<feature type="compositionally biased region" description="Basic and acidic residues" evidence="9">
    <location>
        <begin position="199"/>
        <end position="214"/>
    </location>
</feature>
<organism evidence="13">
    <name type="scientific">Haemonchus placei</name>
    <name type="common">Barber's pole worm</name>
    <dbReference type="NCBI Taxonomy" id="6290"/>
    <lineage>
        <taxon>Eukaryota</taxon>
        <taxon>Metazoa</taxon>
        <taxon>Ecdysozoa</taxon>
        <taxon>Nematoda</taxon>
        <taxon>Chromadorea</taxon>
        <taxon>Rhabditida</taxon>
        <taxon>Rhabditina</taxon>
        <taxon>Rhabditomorpha</taxon>
        <taxon>Strongyloidea</taxon>
        <taxon>Trichostrongylidae</taxon>
        <taxon>Haemonchus</taxon>
    </lineage>
</organism>
<keyword evidence="8" id="KW-0853">WD repeat</keyword>
<reference evidence="11 12" key="2">
    <citation type="submission" date="2018-11" db="EMBL/GenBank/DDBJ databases">
        <authorList>
            <consortium name="Pathogen Informatics"/>
        </authorList>
    </citation>
    <scope>NUCLEOTIDE SEQUENCE [LARGE SCALE GENOMIC DNA]</scope>
    <source>
        <strain evidence="11 12">MHpl1</strain>
    </source>
</reference>
<gene>
    <name evidence="11" type="ORF">HPLM_LOCUS17391</name>
</gene>
<dbReference type="PANTHER" id="PTHR15653">
    <property type="entry name" value="STRIATIN"/>
    <property type="match status" value="1"/>
</dbReference>
<keyword evidence="3" id="KW-0963">Cytoplasm</keyword>
<feature type="region of interest" description="Disordered" evidence="9">
    <location>
        <begin position="182"/>
        <end position="219"/>
    </location>
</feature>
<dbReference type="SUPFAM" id="SSF50978">
    <property type="entry name" value="WD40 repeat-like"/>
    <property type="match status" value="1"/>
</dbReference>
<dbReference type="WBParaSite" id="HPLM_0001739901-mRNA-1">
    <property type="protein sequence ID" value="HPLM_0001739901-mRNA-1"/>
    <property type="gene ID" value="HPLM_0001739901"/>
</dbReference>
<dbReference type="FunFam" id="1.20.5.300:FF:000001">
    <property type="entry name" value="striatin isoform X1"/>
    <property type="match status" value="1"/>
</dbReference>
<dbReference type="GO" id="GO:0005737">
    <property type="term" value="C:cytoplasm"/>
    <property type="evidence" value="ECO:0007669"/>
    <property type="project" value="UniProtKB-SubCell"/>
</dbReference>
<dbReference type="SMART" id="SM00320">
    <property type="entry name" value="WD40"/>
    <property type="match status" value="1"/>
</dbReference>
<evidence type="ECO:0000256" key="6">
    <source>
        <dbReference type="ARBA" id="ARBA00022860"/>
    </source>
</evidence>
<evidence type="ECO:0000256" key="1">
    <source>
        <dbReference type="ARBA" id="ARBA00004496"/>
    </source>
</evidence>
<dbReference type="InterPro" id="IPR051488">
    <property type="entry name" value="WD_repeat_striatin"/>
</dbReference>
<dbReference type="InterPro" id="IPR036322">
    <property type="entry name" value="WD40_repeat_dom_sf"/>
</dbReference>
<comment type="similarity">
    <text evidence="2">Belongs to the WD repeat striatin family.</text>
</comment>
<keyword evidence="7" id="KW-0175">Coiled coil</keyword>
<feature type="domain" description="Striatin N-terminal" evidence="10">
    <location>
        <begin position="34"/>
        <end position="165"/>
    </location>
</feature>
<dbReference type="Gene3D" id="2.130.10.10">
    <property type="entry name" value="YVTN repeat-like/Quinoprotein amine dehydrogenase"/>
    <property type="match status" value="1"/>
</dbReference>
<evidence type="ECO:0000256" key="3">
    <source>
        <dbReference type="ARBA" id="ARBA00022490"/>
    </source>
</evidence>
<dbReference type="Gene3D" id="1.20.5.300">
    <property type="match status" value="1"/>
</dbReference>
<feature type="region of interest" description="Disordered" evidence="9">
    <location>
        <begin position="1"/>
        <end position="32"/>
    </location>
</feature>
<reference evidence="13" key="1">
    <citation type="submission" date="2016-04" db="UniProtKB">
        <authorList>
            <consortium name="WormBaseParasite"/>
        </authorList>
    </citation>
    <scope>IDENTIFICATION</scope>
</reference>
<evidence type="ECO:0000259" key="10">
    <source>
        <dbReference type="Pfam" id="PF08232"/>
    </source>
</evidence>
<keyword evidence="5" id="KW-0677">Repeat</keyword>
<dbReference type="PROSITE" id="PS50082">
    <property type="entry name" value="WD_REPEATS_2"/>
    <property type="match status" value="1"/>
</dbReference>
<keyword evidence="6" id="KW-0112">Calmodulin-binding</keyword>
<dbReference type="STRING" id="6290.A0A158QRH2"/>
<evidence type="ECO:0000256" key="4">
    <source>
        <dbReference type="ARBA" id="ARBA00022553"/>
    </source>
</evidence>
<dbReference type="EMBL" id="UZAF01019941">
    <property type="protein sequence ID" value="VDO64878.1"/>
    <property type="molecule type" value="Genomic_DNA"/>
</dbReference>
<feature type="region of interest" description="Disordered" evidence="9">
    <location>
        <begin position="259"/>
        <end position="304"/>
    </location>
</feature>
<dbReference type="PANTHER" id="PTHR15653:SF0">
    <property type="entry name" value="CONNECTOR OF KINASE TO AP-1, ISOFORM E"/>
    <property type="match status" value="1"/>
</dbReference>
<protein>
    <submittedName>
        <fullName evidence="13">WD_REPEATS_REGION domain-containing protein</fullName>
    </submittedName>
</protein>
<dbReference type="OrthoDB" id="727118at2759"/>
<sequence length="430" mass="47910">MVVGMAEDGQSGNGVAQQQQNEQKDEQNRRPPYTMHGVLHFLQHEWSKYEMEKAKWEMERAEMQARISFLQGERKGQENLKADLIRRIKMLEYCLKQERAKNYRLTHNGEDPPEYEEAENEVANEVSAPNEVDAYAAEGGSALGWKQGRQLLKQYLQEIGYSEQILDVRSFRVKNLLGLIPQGDWPSNERATGKGPTGQKKDLDSDSESDERNVPRGGLDSETAEALEKFDFLHEQSSGAGAGRDEWAATDQGVIDRLKEKYKSEKRTKRSSGSMDDADDKRHNLNDTVIASGGGNAGNPAAGARGKRGEFLDINDALGLPPDENIDIKDDFIIEIWIVSNLTGEDGTAKLWNLDGAKEKGSTSEIEPVYTFRGHLDPVLCMDLSPTGDHLFTGGKDGVICCWNVPSTTGDPYEAYGPVFLFILIFVMVC</sequence>
<comment type="subcellular location">
    <subcellularLocation>
        <location evidence="1">Cytoplasm</location>
    </subcellularLocation>
</comment>
<dbReference type="OMA" id="SPHINKV"/>
<proteinExistence type="inferred from homology"/>
<evidence type="ECO:0000256" key="9">
    <source>
        <dbReference type="SAM" id="MobiDB-lite"/>
    </source>
</evidence>
<evidence type="ECO:0000256" key="2">
    <source>
        <dbReference type="ARBA" id="ARBA00009616"/>
    </source>
</evidence>
<dbReference type="PROSITE" id="PS50294">
    <property type="entry name" value="WD_REPEATS_REGION"/>
    <property type="match status" value="1"/>
</dbReference>
<dbReference type="GO" id="GO:0005516">
    <property type="term" value="F:calmodulin binding"/>
    <property type="evidence" value="ECO:0007669"/>
    <property type="project" value="UniProtKB-KW"/>
</dbReference>
<keyword evidence="4" id="KW-0597">Phosphoprotein</keyword>
<dbReference type="Pfam" id="PF08232">
    <property type="entry name" value="Striatin"/>
    <property type="match status" value="1"/>
</dbReference>
<dbReference type="InterPro" id="IPR001680">
    <property type="entry name" value="WD40_rpt"/>
</dbReference>